<reference evidence="1 2" key="1">
    <citation type="submission" date="2016-10" db="EMBL/GenBank/DDBJ databases">
        <authorList>
            <person name="de Groot N.N."/>
        </authorList>
    </citation>
    <scope>NUCLEOTIDE SEQUENCE [LARGE SCALE GENOMIC DNA]</scope>
    <source>
        <strain evidence="1 2">LMG 2158</strain>
    </source>
</reference>
<dbReference type="EMBL" id="LT629972">
    <property type="protein sequence ID" value="SEI05848.1"/>
    <property type="molecule type" value="Genomic_DNA"/>
</dbReference>
<organism evidence="1 2">
    <name type="scientific">Pseudomonas asplenii</name>
    <dbReference type="NCBI Taxonomy" id="53407"/>
    <lineage>
        <taxon>Bacteria</taxon>
        <taxon>Pseudomonadati</taxon>
        <taxon>Pseudomonadota</taxon>
        <taxon>Gammaproteobacteria</taxon>
        <taxon>Pseudomonadales</taxon>
        <taxon>Pseudomonadaceae</taxon>
        <taxon>Pseudomonas</taxon>
    </lineage>
</organism>
<dbReference type="AlphaFoldDB" id="A0A1H6MUZ2"/>
<accession>A0A1H6MUZ2</accession>
<evidence type="ECO:0000313" key="2">
    <source>
        <dbReference type="Proteomes" id="UP000182272"/>
    </source>
</evidence>
<evidence type="ECO:0000313" key="1">
    <source>
        <dbReference type="EMBL" id="SEI05848.1"/>
    </source>
</evidence>
<name>A0A1H6MUZ2_9PSED</name>
<dbReference type="Proteomes" id="UP000182272">
    <property type="component" value="Chromosome I"/>
</dbReference>
<protein>
    <submittedName>
        <fullName evidence="1">Uncharacterized protein</fullName>
    </submittedName>
</protein>
<proteinExistence type="predicted"/>
<gene>
    <name evidence="1" type="ORF">SAMN05216581_1648</name>
</gene>
<sequence length="36" mass="4004">MKNAMHSKTLVAKAADSLHLKGRQLIRITITNNLSQ</sequence>